<accession>A0AAD4W0C8</accession>
<feature type="region of interest" description="Disordered" evidence="1">
    <location>
        <begin position="30"/>
        <end position="60"/>
    </location>
</feature>
<dbReference type="AlphaFoldDB" id="A0AAD4W0C8"/>
<reference evidence="2 3" key="1">
    <citation type="journal article" date="2022" name="G3 (Bethesda)">
        <title>Whole-genome sequence and methylome profiling of the almond [Prunus dulcis (Mill.) D.A. Webb] cultivar 'Nonpareil'.</title>
        <authorList>
            <person name="D'Amico-Willman K.M."/>
            <person name="Ouma W.Z."/>
            <person name="Meulia T."/>
            <person name="Sideli G.M."/>
            <person name="Gradziel T.M."/>
            <person name="Fresnedo-Ramirez J."/>
        </authorList>
    </citation>
    <scope>NUCLEOTIDE SEQUENCE [LARGE SCALE GENOMIC DNA]</scope>
    <source>
        <strain evidence="2">Clone GOH B32 T37-40</strain>
    </source>
</reference>
<dbReference type="EMBL" id="JAJFAZ020000004">
    <property type="protein sequence ID" value="KAI5334620.1"/>
    <property type="molecule type" value="Genomic_DNA"/>
</dbReference>
<organism evidence="2 3">
    <name type="scientific">Prunus dulcis</name>
    <name type="common">Almond</name>
    <name type="synonym">Amygdalus dulcis</name>
    <dbReference type="NCBI Taxonomy" id="3755"/>
    <lineage>
        <taxon>Eukaryota</taxon>
        <taxon>Viridiplantae</taxon>
        <taxon>Streptophyta</taxon>
        <taxon>Embryophyta</taxon>
        <taxon>Tracheophyta</taxon>
        <taxon>Spermatophyta</taxon>
        <taxon>Magnoliopsida</taxon>
        <taxon>eudicotyledons</taxon>
        <taxon>Gunneridae</taxon>
        <taxon>Pentapetalae</taxon>
        <taxon>rosids</taxon>
        <taxon>fabids</taxon>
        <taxon>Rosales</taxon>
        <taxon>Rosaceae</taxon>
        <taxon>Amygdaloideae</taxon>
        <taxon>Amygdaleae</taxon>
        <taxon>Prunus</taxon>
    </lineage>
</organism>
<comment type="caution">
    <text evidence="2">The sequence shown here is derived from an EMBL/GenBank/DDBJ whole genome shotgun (WGS) entry which is preliminary data.</text>
</comment>
<sequence>MLCSGKTTNFSAAQEEYCDTNTSQIFHFFPPESSQSKSDRLNEEETDEILPSPETFSAPVPHQSHVEDVIQEADDLDIPHGFAGDNERHVVDTIGSMVDRIPGAFPSLPAAIIDSTQDVDKVGSATQGAEGTLPALPPLERPGATTYTVLAALGPEHSILPHLPATLPCSEITDGDCQIGGTSVESALVGHLLEKSLSWLDWESCFIAFKAFFDSGVKILRSIDELLPLCHRFNSYVTFRGAFLYPETIEVLGRFMDRYGGFMESTWTVSTFSRSAALRGLGLVLHGIDTMQLLDIIDHRLLCWRDAICEAITLGFHVDFLLDLLRNPAHAIFGVRAILNLMR</sequence>
<name>A0AAD4W0C8_PRUDU</name>
<evidence type="ECO:0000256" key="1">
    <source>
        <dbReference type="SAM" id="MobiDB-lite"/>
    </source>
</evidence>
<evidence type="ECO:0000313" key="2">
    <source>
        <dbReference type="EMBL" id="KAI5334620.1"/>
    </source>
</evidence>
<evidence type="ECO:0000313" key="3">
    <source>
        <dbReference type="Proteomes" id="UP001054821"/>
    </source>
</evidence>
<gene>
    <name evidence="2" type="ORF">L3X38_024753</name>
</gene>
<keyword evidence="3" id="KW-1185">Reference proteome</keyword>
<dbReference type="Proteomes" id="UP001054821">
    <property type="component" value="Chromosome 4"/>
</dbReference>
<proteinExistence type="predicted"/>
<protein>
    <submittedName>
        <fullName evidence="2">Uncharacterized protein</fullName>
    </submittedName>
</protein>